<evidence type="ECO:0000256" key="1">
    <source>
        <dbReference type="SAM" id="MobiDB-lite"/>
    </source>
</evidence>
<keyword evidence="4" id="KW-1185">Reference proteome</keyword>
<feature type="compositionally biased region" description="Low complexity" evidence="1">
    <location>
        <begin position="72"/>
        <end position="86"/>
    </location>
</feature>
<dbReference type="KEGG" id="dfa:DFA_11198"/>
<evidence type="ECO:0000313" key="4">
    <source>
        <dbReference type="Proteomes" id="UP000007797"/>
    </source>
</evidence>
<sequence>MLVTLSSIICLHPLSLYLSISSIIYIFNYLIIMKNKNKNKKDNCSLELIAVKHLDVLNINDEEDESDKNIKTNSQDQSSSSSSTLTNTCTDLITTTTTTTSTTSTTTTKTEEKKKKKNERITKRKKIGFIEPGTIVEGVNDEQNFHYHYGPVVNVKGVDTSKPWNEEILGQYLKDAGFVRGSASSASKKAQITPNFIQFSDKLGQLISCVNGICNSHPFKRLKLTGNGKIDLENALSAIGSFELFEKTQPRLPPSYTTMTTLFVVAAYIMGLPGFGAGPLPKHCQAYIGQDELRDTTWRTLPIGQDSLLSQSILCSS</sequence>
<evidence type="ECO:0000313" key="3">
    <source>
        <dbReference type="EMBL" id="EGG13437.1"/>
    </source>
</evidence>
<accession>F4QFD0</accession>
<dbReference type="AlphaFoldDB" id="F4QFD0"/>
<reference evidence="4" key="1">
    <citation type="journal article" date="2011" name="Genome Res.">
        <title>Phylogeny-wide analysis of social amoeba genomes highlights ancient origins for complex intercellular communication.</title>
        <authorList>
            <person name="Heidel A.J."/>
            <person name="Lawal H.M."/>
            <person name="Felder M."/>
            <person name="Schilde C."/>
            <person name="Helps N.R."/>
            <person name="Tunggal B."/>
            <person name="Rivero F."/>
            <person name="John U."/>
            <person name="Schleicher M."/>
            <person name="Eichinger L."/>
            <person name="Platzer M."/>
            <person name="Noegel A.A."/>
            <person name="Schaap P."/>
            <person name="Gloeckner G."/>
        </authorList>
    </citation>
    <scope>NUCLEOTIDE SEQUENCE [LARGE SCALE GENOMIC DNA]</scope>
    <source>
        <strain evidence="4">SH3</strain>
    </source>
</reference>
<keyword evidence="2" id="KW-0812">Transmembrane</keyword>
<keyword evidence="2" id="KW-0472">Membrane</keyword>
<feature type="compositionally biased region" description="Low complexity" evidence="1">
    <location>
        <begin position="98"/>
        <end position="108"/>
    </location>
</feature>
<gene>
    <name evidence="3" type="ORF">DFA_11198</name>
</gene>
<feature type="region of interest" description="Disordered" evidence="1">
    <location>
        <begin position="98"/>
        <end position="120"/>
    </location>
</feature>
<organism evidence="3 4">
    <name type="scientific">Cavenderia fasciculata</name>
    <name type="common">Slime mold</name>
    <name type="synonym">Dictyostelium fasciculatum</name>
    <dbReference type="NCBI Taxonomy" id="261658"/>
    <lineage>
        <taxon>Eukaryota</taxon>
        <taxon>Amoebozoa</taxon>
        <taxon>Evosea</taxon>
        <taxon>Eumycetozoa</taxon>
        <taxon>Dictyostelia</taxon>
        <taxon>Acytosteliales</taxon>
        <taxon>Cavenderiaceae</taxon>
        <taxon>Cavenderia</taxon>
    </lineage>
</organism>
<feature type="transmembrane region" description="Helical" evidence="2">
    <location>
        <begin position="14"/>
        <end position="32"/>
    </location>
</feature>
<dbReference type="Proteomes" id="UP000007797">
    <property type="component" value="Unassembled WGS sequence"/>
</dbReference>
<protein>
    <submittedName>
        <fullName evidence="3">Uncharacterized protein</fullName>
    </submittedName>
</protein>
<dbReference type="EMBL" id="GL883029">
    <property type="protein sequence ID" value="EGG13437.1"/>
    <property type="molecule type" value="Genomic_DNA"/>
</dbReference>
<dbReference type="GeneID" id="14866299"/>
<feature type="region of interest" description="Disordered" evidence="1">
    <location>
        <begin position="65"/>
        <end position="86"/>
    </location>
</feature>
<evidence type="ECO:0000256" key="2">
    <source>
        <dbReference type="SAM" id="Phobius"/>
    </source>
</evidence>
<name>F4QFD0_CACFS</name>
<dbReference type="RefSeq" id="XP_004350141.1">
    <property type="nucleotide sequence ID" value="XM_004350091.1"/>
</dbReference>
<keyword evidence="2" id="KW-1133">Transmembrane helix</keyword>
<proteinExistence type="predicted"/>